<organism evidence="2 3">
    <name type="scientific">Vibrio ziniensis</name>
    <dbReference type="NCBI Taxonomy" id="2711221"/>
    <lineage>
        <taxon>Bacteria</taxon>
        <taxon>Pseudomonadati</taxon>
        <taxon>Pseudomonadota</taxon>
        <taxon>Gammaproteobacteria</taxon>
        <taxon>Vibrionales</taxon>
        <taxon>Vibrionaceae</taxon>
        <taxon>Vibrio</taxon>
    </lineage>
</organism>
<evidence type="ECO:0000256" key="1">
    <source>
        <dbReference type="SAM" id="Phobius"/>
    </source>
</evidence>
<reference evidence="2 3" key="1">
    <citation type="submission" date="2020-02" db="EMBL/GenBank/DDBJ databases">
        <title>A complete genome of a marine bacterium Vibrio sp. ZWAL4003 isolated from the mangrove sediment with the ability to degrade polysaccharides.</title>
        <authorList>
            <person name="Wu J."/>
            <person name="Qu W."/>
            <person name="Zeng R."/>
        </authorList>
    </citation>
    <scope>NUCLEOTIDE SEQUENCE [LARGE SCALE GENOMIC DNA]</scope>
    <source>
        <strain evidence="2 3">ZWAL4003</strain>
    </source>
</reference>
<dbReference type="Proteomes" id="UP000503003">
    <property type="component" value="Chromosome 1"/>
</dbReference>
<evidence type="ECO:0000313" key="2">
    <source>
        <dbReference type="EMBL" id="QIH40467.1"/>
    </source>
</evidence>
<evidence type="ECO:0000313" key="3">
    <source>
        <dbReference type="Proteomes" id="UP000503003"/>
    </source>
</evidence>
<keyword evidence="1" id="KW-1133">Transmembrane helix</keyword>
<protein>
    <submittedName>
        <fullName evidence="2">Uncharacterized protein</fullName>
    </submittedName>
</protein>
<feature type="transmembrane region" description="Helical" evidence="1">
    <location>
        <begin position="12"/>
        <end position="30"/>
    </location>
</feature>
<keyword evidence="1" id="KW-0812">Transmembrane</keyword>
<gene>
    <name evidence="2" type="ORF">G5S32_07125</name>
</gene>
<sequence length="118" mass="13515">MAAEKLTKHRLAQIVVTLTLLLIAFFWRTITYREVSTVICNPQPNCSVFVNNQKITVTKDDKQIGVFDIYPIPSSWEIKYDGEVTRDEQHVVLFPNSNNVQTSTSLFINDSIKIQIVN</sequence>
<name>A0A6G7CED2_9VIBR</name>
<keyword evidence="1" id="KW-0472">Membrane</keyword>
<accession>A0A6G7CED2</accession>
<dbReference type="RefSeq" id="WP_165309911.1">
    <property type="nucleotide sequence ID" value="NZ_CP049331.1"/>
</dbReference>
<dbReference type="AlphaFoldDB" id="A0A6G7CED2"/>
<dbReference type="KEGG" id="vzi:G5S32_07125"/>
<keyword evidence="3" id="KW-1185">Reference proteome</keyword>
<dbReference type="EMBL" id="CP049331">
    <property type="protein sequence ID" value="QIH40467.1"/>
    <property type="molecule type" value="Genomic_DNA"/>
</dbReference>
<proteinExistence type="predicted"/>